<reference evidence="2 3" key="1">
    <citation type="submission" date="2023-01" db="EMBL/GenBank/DDBJ databases">
        <authorList>
            <person name="Whitehead M."/>
        </authorList>
    </citation>
    <scope>NUCLEOTIDE SEQUENCE [LARGE SCALE GENOMIC DNA]</scope>
</reference>
<feature type="region of interest" description="Disordered" evidence="1">
    <location>
        <begin position="23"/>
        <end position="89"/>
    </location>
</feature>
<gene>
    <name evidence="2" type="ORF">MEUPH1_LOCUS3561</name>
</gene>
<evidence type="ECO:0000256" key="1">
    <source>
        <dbReference type="SAM" id="MobiDB-lite"/>
    </source>
</evidence>
<feature type="compositionally biased region" description="Acidic residues" evidence="1">
    <location>
        <begin position="23"/>
        <end position="56"/>
    </location>
</feature>
<comment type="caution">
    <text evidence="2">The sequence shown here is derived from an EMBL/GenBank/DDBJ whole genome shotgun (WGS) entry which is preliminary data.</text>
</comment>
<dbReference type="Proteomes" id="UP001160148">
    <property type="component" value="Unassembled WGS sequence"/>
</dbReference>
<proteinExistence type="predicted"/>
<evidence type="ECO:0000313" key="2">
    <source>
        <dbReference type="EMBL" id="CAI6346676.1"/>
    </source>
</evidence>
<sequence length="89" mass="10059">MFSRDEQVSPPIINMADLYAYEELADTDDDDEIHGDDDTTDAEMSDTETESSDETMSEVYSPHITDDEFADNEMESSDTDDTMLDSPFI</sequence>
<name>A0AAV0VVC1_9HEMI</name>
<evidence type="ECO:0000313" key="3">
    <source>
        <dbReference type="Proteomes" id="UP001160148"/>
    </source>
</evidence>
<protein>
    <submittedName>
        <fullName evidence="2">Uncharacterized protein</fullName>
    </submittedName>
</protein>
<keyword evidence="3" id="KW-1185">Reference proteome</keyword>
<dbReference type="AlphaFoldDB" id="A0AAV0VVC1"/>
<organism evidence="2 3">
    <name type="scientific">Macrosiphum euphorbiae</name>
    <name type="common">potato aphid</name>
    <dbReference type="NCBI Taxonomy" id="13131"/>
    <lineage>
        <taxon>Eukaryota</taxon>
        <taxon>Metazoa</taxon>
        <taxon>Ecdysozoa</taxon>
        <taxon>Arthropoda</taxon>
        <taxon>Hexapoda</taxon>
        <taxon>Insecta</taxon>
        <taxon>Pterygota</taxon>
        <taxon>Neoptera</taxon>
        <taxon>Paraneoptera</taxon>
        <taxon>Hemiptera</taxon>
        <taxon>Sternorrhyncha</taxon>
        <taxon>Aphidomorpha</taxon>
        <taxon>Aphidoidea</taxon>
        <taxon>Aphididae</taxon>
        <taxon>Macrosiphini</taxon>
        <taxon>Macrosiphum</taxon>
    </lineage>
</organism>
<accession>A0AAV0VVC1</accession>
<feature type="compositionally biased region" description="Acidic residues" evidence="1">
    <location>
        <begin position="67"/>
        <end position="83"/>
    </location>
</feature>
<dbReference type="EMBL" id="CARXXK010000001">
    <property type="protein sequence ID" value="CAI6346676.1"/>
    <property type="molecule type" value="Genomic_DNA"/>
</dbReference>